<protein>
    <recommendedName>
        <fullName evidence="1">Methyltransferase FkbM domain-containing protein</fullName>
    </recommendedName>
</protein>
<dbReference type="Proteomes" id="UP000006906">
    <property type="component" value="Chromosome 9"/>
</dbReference>
<keyword evidence="3" id="KW-1185">Reference proteome</keyword>
<dbReference type="InterPro" id="IPR052514">
    <property type="entry name" value="SAM-dependent_MTase"/>
</dbReference>
<dbReference type="OrthoDB" id="540883at2759"/>
<gene>
    <name evidence="2" type="ORF">CHLRE_09g386756v5</name>
</gene>
<dbReference type="GeneID" id="5720823"/>
<feature type="domain" description="Methyltransferase FkbM" evidence="1">
    <location>
        <begin position="20"/>
        <end position="171"/>
    </location>
</feature>
<accession>A0A2K3DCH6</accession>
<dbReference type="InterPro" id="IPR029063">
    <property type="entry name" value="SAM-dependent_MTases_sf"/>
</dbReference>
<dbReference type="EMBL" id="CM008970">
    <property type="protein sequence ID" value="PNW78234.1"/>
    <property type="molecule type" value="Genomic_DNA"/>
</dbReference>
<dbReference type="Gramene" id="PNW78234">
    <property type="protein sequence ID" value="PNW78234"/>
    <property type="gene ID" value="CHLRE_09g386756v5"/>
</dbReference>
<dbReference type="NCBIfam" id="TIGR01444">
    <property type="entry name" value="fkbM_fam"/>
    <property type="match status" value="1"/>
</dbReference>
<evidence type="ECO:0000259" key="1">
    <source>
        <dbReference type="Pfam" id="PF05050"/>
    </source>
</evidence>
<dbReference type="AlphaFoldDB" id="A0A2K3DCH6"/>
<dbReference type="SUPFAM" id="SSF53335">
    <property type="entry name" value="S-adenosyl-L-methionine-dependent methyltransferases"/>
    <property type="match status" value="1"/>
</dbReference>
<dbReference type="Pfam" id="PF05050">
    <property type="entry name" value="Methyltransf_21"/>
    <property type="match status" value="1"/>
</dbReference>
<dbReference type="InParanoid" id="A0A2K3DCH6"/>
<dbReference type="ExpressionAtlas" id="A0A2K3DCH6">
    <property type="expression patterns" value="baseline"/>
</dbReference>
<name>A0A2K3DCH6_CHLRE</name>
<dbReference type="InterPro" id="IPR006342">
    <property type="entry name" value="FkbM_mtfrase"/>
</dbReference>
<proteinExistence type="predicted"/>
<dbReference type="FunCoup" id="A0A2K3DCH6">
    <property type="interactions" value="108"/>
</dbReference>
<dbReference type="PaxDb" id="3055-EDP01877"/>
<dbReference type="PANTHER" id="PTHR34203">
    <property type="entry name" value="METHYLTRANSFERASE, FKBM FAMILY PROTEIN"/>
    <property type="match status" value="1"/>
</dbReference>
<sequence>MLRITSKFCHHPSQRRLVLDVGSNIGYFALLAAAQGCKAQAFDGSLVSLGYLHMSVALNQFQDRVQIFPALVSNTSVVTFDGWNVNAKGTTSPPGVTTDVIRIDDVAKEPVLYAKVDVEGWEPSAFATAHRLFTNPRTAPWYLFFELTYYLHEVRTSNWEVFSLLAATGYKCASRGLKVMLDQLPKSEDEFLQYIEKYTACTDQVRTNNKYCQDELFCVHNAAAWRPPGF</sequence>
<dbReference type="PANTHER" id="PTHR34203:SF15">
    <property type="entry name" value="SLL1173 PROTEIN"/>
    <property type="match status" value="1"/>
</dbReference>
<dbReference type="KEGG" id="cre:CHLRE_09g386756v5"/>
<evidence type="ECO:0000313" key="2">
    <source>
        <dbReference type="EMBL" id="PNW78234.1"/>
    </source>
</evidence>
<reference evidence="2 3" key="1">
    <citation type="journal article" date="2007" name="Science">
        <title>The Chlamydomonas genome reveals the evolution of key animal and plant functions.</title>
        <authorList>
            <person name="Merchant S.S."/>
            <person name="Prochnik S.E."/>
            <person name="Vallon O."/>
            <person name="Harris E.H."/>
            <person name="Karpowicz S.J."/>
            <person name="Witman G.B."/>
            <person name="Terry A."/>
            <person name="Salamov A."/>
            <person name="Fritz-Laylin L.K."/>
            <person name="Marechal-Drouard L."/>
            <person name="Marshall W.F."/>
            <person name="Qu L.H."/>
            <person name="Nelson D.R."/>
            <person name="Sanderfoot A.A."/>
            <person name="Spalding M.H."/>
            <person name="Kapitonov V.V."/>
            <person name="Ren Q."/>
            <person name="Ferris P."/>
            <person name="Lindquist E."/>
            <person name="Shapiro H."/>
            <person name="Lucas S.M."/>
            <person name="Grimwood J."/>
            <person name="Schmutz J."/>
            <person name="Cardol P."/>
            <person name="Cerutti H."/>
            <person name="Chanfreau G."/>
            <person name="Chen C.L."/>
            <person name="Cognat V."/>
            <person name="Croft M.T."/>
            <person name="Dent R."/>
            <person name="Dutcher S."/>
            <person name="Fernandez E."/>
            <person name="Fukuzawa H."/>
            <person name="Gonzalez-Ballester D."/>
            <person name="Gonzalez-Halphen D."/>
            <person name="Hallmann A."/>
            <person name="Hanikenne M."/>
            <person name="Hippler M."/>
            <person name="Inwood W."/>
            <person name="Jabbari K."/>
            <person name="Kalanon M."/>
            <person name="Kuras R."/>
            <person name="Lefebvre P.A."/>
            <person name="Lemaire S.D."/>
            <person name="Lobanov A.V."/>
            <person name="Lohr M."/>
            <person name="Manuell A."/>
            <person name="Meier I."/>
            <person name="Mets L."/>
            <person name="Mittag M."/>
            <person name="Mittelmeier T."/>
            <person name="Moroney J.V."/>
            <person name="Moseley J."/>
            <person name="Napoli C."/>
            <person name="Nedelcu A.M."/>
            <person name="Niyogi K."/>
            <person name="Novoselov S.V."/>
            <person name="Paulsen I.T."/>
            <person name="Pazour G."/>
            <person name="Purton S."/>
            <person name="Ral J.P."/>
            <person name="Riano-Pachon D.M."/>
            <person name="Riekhof W."/>
            <person name="Rymarquis L."/>
            <person name="Schroda M."/>
            <person name="Stern D."/>
            <person name="Umen J."/>
            <person name="Willows R."/>
            <person name="Wilson N."/>
            <person name="Zimmer S.L."/>
            <person name="Allmer J."/>
            <person name="Balk J."/>
            <person name="Bisova K."/>
            <person name="Chen C.J."/>
            <person name="Elias M."/>
            <person name="Gendler K."/>
            <person name="Hauser C."/>
            <person name="Lamb M.R."/>
            <person name="Ledford H."/>
            <person name="Long J.C."/>
            <person name="Minagawa J."/>
            <person name="Page M.D."/>
            <person name="Pan J."/>
            <person name="Pootakham W."/>
            <person name="Roje S."/>
            <person name="Rose A."/>
            <person name="Stahlberg E."/>
            <person name="Terauchi A.M."/>
            <person name="Yang P."/>
            <person name="Ball S."/>
            <person name="Bowler C."/>
            <person name="Dieckmann C.L."/>
            <person name="Gladyshev V.N."/>
            <person name="Green P."/>
            <person name="Jorgensen R."/>
            <person name="Mayfield S."/>
            <person name="Mueller-Roeber B."/>
            <person name="Rajamani S."/>
            <person name="Sayre R.T."/>
            <person name="Brokstein P."/>
            <person name="Dubchak I."/>
            <person name="Goodstein D."/>
            <person name="Hornick L."/>
            <person name="Huang Y.W."/>
            <person name="Jhaveri J."/>
            <person name="Luo Y."/>
            <person name="Martinez D."/>
            <person name="Ngau W.C."/>
            <person name="Otillar B."/>
            <person name="Poliakov A."/>
            <person name="Porter A."/>
            <person name="Szajkowski L."/>
            <person name="Werner G."/>
            <person name="Zhou K."/>
            <person name="Grigoriev I.V."/>
            <person name="Rokhsar D.S."/>
            <person name="Grossman A.R."/>
        </authorList>
    </citation>
    <scope>NUCLEOTIDE SEQUENCE [LARGE SCALE GENOMIC DNA]</scope>
    <source>
        <strain evidence="3">CC-503</strain>
    </source>
</reference>
<dbReference type="RefSeq" id="XP_001695169.2">
    <property type="nucleotide sequence ID" value="XM_001695117.2"/>
</dbReference>
<evidence type="ECO:0000313" key="3">
    <source>
        <dbReference type="Proteomes" id="UP000006906"/>
    </source>
</evidence>
<dbReference type="Gene3D" id="3.40.50.150">
    <property type="entry name" value="Vaccinia Virus protein VP39"/>
    <property type="match status" value="1"/>
</dbReference>
<organism evidence="2 3">
    <name type="scientific">Chlamydomonas reinhardtii</name>
    <name type="common">Chlamydomonas smithii</name>
    <dbReference type="NCBI Taxonomy" id="3055"/>
    <lineage>
        <taxon>Eukaryota</taxon>
        <taxon>Viridiplantae</taxon>
        <taxon>Chlorophyta</taxon>
        <taxon>core chlorophytes</taxon>
        <taxon>Chlorophyceae</taxon>
        <taxon>CS clade</taxon>
        <taxon>Chlamydomonadales</taxon>
        <taxon>Chlamydomonadaceae</taxon>
        <taxon>Chlamydomonas</taxon>
    </lineage>
</organism>